<gene>
    <name evidence="1" type="ORF">CC78DRAFT_571167</name>
</gene>
<evidence type="ECO:0000313" key="2">
    <source>
        <dbReference type="Proteomes" id="UP000800093"/>
    </source>
</evidence>
<dbReference type="Proteomes" id="UP000800093">
    <property type="component" value="Unassembled WGS sequence"/>
</dbReference>
<organism evidence="1 2">
    <name type="scientific">Lojkania enalia</name>
    <dbReference type="NCBI Taxonomy" id="147567"/>
    <lineage>
        <taxon>Eukaryota</taxon>
        <taxon>Fungi</taxon>
        <taxon>Dikarya</taxon>
        <taxon>Ascomycota</taxon>
        <taxon>Pezizomycotina</taxon>
        <taxon>Dothideomycetes</taxon>
        <taxon>Pleosporomycetidae</taxon>
        <taxon>Pleosporales</taxon>
        <taxon>Pleosporales incertae sedis</taxon>
        <taxon>Lojkania</taxon>
    </lineage>
</organism>
<comment type="caution">
    <text evidence="1">The sequence shown here is derived from an EMBL/GenBank/DDBJ whole genome shotgun (WGS) entry which is preliminary data.</text>
</comment>
<name>A0A9P4K6P4_9PLEO</name>
<dbReference type="OrthoDB" id="5397701at2759"/>
<keyword evidence="2" id="KW-1185">Reference proteome</keyword>
<dbReference type="AlphaFoldDB" id="A0A9P4K6P4"/>
<proteinExistence type="predicted"/>
<dbReference type="PANTHER" id="PTHR37331:SF1">
    <property type="entry name" value="YALI0F11671P"/>
    <property type="match status" value="1"/>
</dbReference>
<dbReference type="PANTHER" id="PTHR37331">
    <property type="entry name" value="YALI0F11671P"/>
    <property type="match status" value="1"/>
</dbReference>
<protein>
    <submittedName>
        <fullName evidence="1">Uncharacterized protein</fullName>
    </submittedName>
</protein>
<accession>A0A9P4K6P4</accession>
<dbReference type="EMBL" id="ML986680">
    <property type="protein sequence ID" value="KAF2260464.1"/>
    <property type="molecule type" value="Genomic_DNA"/>
</dbReference>
<sequence length="224" mass="24318">MQPCTFTRSIRCTRPKFKASPFLQLRGTRNISTLPENPHIYVFQHPIELGKSLLSLLPTEPPMPSLAIGTAISLPPTPENFTENHNFLGILQSVLYAFAAHDPEAKQQAAVFAAPGGLNLGGEGGSGAGPSSAQGGMGGANRGGWIHVSDQRNPPDWGRIAWPEDIFGSLEVDGKGRFVRDGGNYQANGTYRIVTREGILGLTPYLREKLVQRLQELEQQSKSK</sequence>
<reference evidence="2" key="1">
    <citation type="journal article" date="2020" name="Stud. Mycol.">
        <title>101 Dothideomycetes genomes: A test case for predicting lifestyles and emergence of pathogens.</title>
        <authorList>
            <person name="Haridas S."/>
            <person name="Albert R."/>
            <person name="Binder M."/>
            <person name="Bloem J."/>
            <person name="LaButti K."/>
            <person name="Salamov A."/>
            <person name="Andreopoulos B."/>
            <person name="Baker S."/>
            <person name="Barry K."/>
            <person name="Bills G."/>
            <person name="Bluhm B."/>
            <person name="Cannon C."/>
            <person name="Castanera R."/>
            <person name="Culley D."/>
            <person name="Daum C."/>
            <person name="Ezra D."/>
            <person name="Gonzalez J."/>
            <person name="Henrissat B."/>
            <person name="Kuo A."/>
            <person name="Liang C."/>
            <person name="Lipzen A."/>
            <person name="Lutzoni F."/>
            <person name="Magnuson J."/>
            <person name="Mondo S."/>
            <person name="Nolan M."/>
            <person name="Ohm R."/>
            <person name="Pangilinan J."/>
            <person name="Park H.-J."/>
            <person name="Ramirez L."/>
            <person name="Alfaro M."/>
            <person name="Sun H."/>
            <person name="Tritt A."/>
            <person name="Yoshinaga Y."/>
            <person name="Zwiers L.-H."/>
            <person name="Turgeon B."/>
            <person name="Goodwin S."/>
            <person name="Spatafora J."/>
            <person name="Crous P."/>
            <person name="Grigoriev I."/>
        </authorList>
    </citation>
    <scope>NUCLEOTIDE SEQUENCE [LARGE SCALE GENOMIC DNA]</scope>
    <source>
        <strain evidence="2">CBS 304.66</strain>
    </source>
</reference>
<evidence type="ECO:0000313" key="1">
    <source>
        <dbReference type="EMBL" id="KAF2260464.1"/>
    </source>
</evidence>